<evidence type="ECO:0000313" key="2">
    <source>
        <dbReference type="EMBL" id="WMV13469.1"/>
    </source>
</evidence>
<reference evidence="2" key="1">
    <citation type="submission" date="2023-08" db="EMBL/GenBank/DDBJ databases">
        <title>A de novo genome assembly of Solanum verrucosum Schlechtendal, a Mexican diploid species geographically isolated from the other diploid A-genome species in potato relatives.</title>
        <authorList>
            <person name="Hosaka K."/>
        </authorList>
    </citation>
    <scope>NUCLEOTIDE SEQUENCE</scope>
    <source>
        <tissue evidence="2">Young leaves</tissue>
    </source>
</reference>
<feature type="coiled-coil region" evidence="1">
    <location>
        <begin position="183"/>
        <end position="210"/>
    </location>
</feature>
<evidence type="ECO:0000256" key="1">
    <source>
        <dbReference type="SAM" id="Coils"/>
    </source>
</evidence>
<dbReference type="AlphaFoldDB" id="A0AAF0PYL1"/>
<evidence type="ECO:0000313" key="3">
    <source>
        <dbReference type="Proteomes" id="UP001234989"/>
    </source>
</evidence>
<organism evidence="2 3">
    <name type="scientific">Solanum verrucosum</name>
    <dbReference type="NCBI Taxonomy" id="315347"/>
    <lineage>
        <taxon>Eukaryota</taxon>
        <taxon>Viridiplantae</taxon>
        <taxon>Streptophyta</taxon>
        <taxon>Embryophyta</taxon>
        <taxon>Tracheophyta</taxon>
        <taxon>Spermatophyta</taxon>
        <taxon>Magnoliopsida</taxon>
        <taxon>eudicotyledons</taxon>
        <taxon>Gunneridae</taxon>
        <taxon>Pentapetalae</taxon>
        <taxon>asterids</taxon>
        <taxon>lamiids</taxon>
        <taxon>Solanales</taxon>
        <taxon>Solanaceae</taxon>
        <taxon>Solanoideae</taxon>
        <taxon>Solaneae</taxon>
        <taxon>Solanum</taxon>
    </lineage>
</organism>
<accession>A0AAF0PYL1</accession>
<gene>
    <name evidence="2" type="ORF">MTR67_006854</name>
</gene>
<proteinExistence type="predicted"/>
<sequence>MMLLYRPKETNLKESFLILQSLDPKAANVIDFEAIGVALKRKKPSSSLDKSVEQLLGIALFCRNKSKASISHHEFGFNTSAISRSNESNVSQEQHWKRLMKKPKDLNDQHCEFAELDSISIDTAIFEDGAIGYAMPLVELTHHVLLEDIFKKHGDYDAARLSTSQKVTTYSHQELLSVAQQCLDTADEERVKMDKHLEELQKVLTRAERELKV</sequence>
<name>A0AAF0PYL1_SOLVR</name>
<protein>
    <submittedName>
        <fullName evidence="2">Uncharacterized protein</fullName>
    </submittedName>
</protein>
<dbReference type="Proteomes" id="UP001234989">
    <property type="component" value="Chromosome 2"/>
</dbReference>
<keyword evidence="3" id="KW-1185">Reference proteome</keyword>
<dbReference type="EMBL" id="CP133613">
    <property type="protein sequence ID" value="WMV13469.1"/>
    <property type="molecule type" value="Genomic_DNA"/>
</dbReference>
<keyword evidence="1" id="KW-0175">Coiled coil</keyword>